<dbReference type="PANTHER" id="PTHR35099">
    <property type="entry name" value="OS02G0182700 PROTEIN"/>
    <property type="match status" value="1"/>
</dbReference>
<sequence>MVAVTMMAVNDEWVREAMKDDNVVAELLLRLKQPQAAIPAAPKRALNTLKWGVRQLRSRATLTRCGGKRDADFSTRCSPTTPLSWRSSGNGGGASPSAADGFEATSTSRPLPSRSKGTAVAFNEASNSTTKRTRRKKTLAELKEQEDMLLNERIHLQKEIATMHATCKEQRARNEHLKRIKLDLDLHIANNLGFVVDEPEKVLPCHSVRSSLPSDPMDDRKPLLDSHDVDCFVLPDLNMMPGEDDYGTETLYGTS</sequence>
<dbReference type="PANTHER" id="PTHR35099:SF2">
    <property type="entry name" value="OS02G0182700 PROTEIN"/>
    <property type="match status" value="1"/>
</dbReference>
<reference evidence="2 3" key="1">
    <citation type="journal article" date="2024" name="G3 (Bethesda)">
        <title>Genome assembly of Hibiscus sabdariffa L. provides insights into metabolisms of medicinal natural products.</title>
        <authorList>
            <person name="Kim T."/>
        </authorList>
    </citation>
    <scope>NUCLEOTIDE SEQUENCE [LARGE SCALE GENOMIC DNA]</scope>
    <source>
        <strain evidence="2">TK-2024</strain>
        <tissue evidence="2">Old leaves</tissue>
    </source>
</reference>
<keyword evidence="3" id="KW-1185">Reference proteome</keyword>
<evidence type="ECO:0000256" key="1">
    <source>
        <dbReference type="SAM" id="MobiDB-lite"/>
    </source>
</evidence>
<name>A0ABR2BEX0_9ROSI</name>
<dbReference type="EMBL" id="JBBPBM010000128">
    <property type="protein sequence ID" value="KAK8505407.1"/>
    <property type="molecule type" value="Genomic_DNA"/>
</dbReference>
<evidence type="ECO:0000313" key="2">
    <source>
        <dbReference type="EMBL" id="KAK8505407.1"/>
    </source>
</evidence>
<feature type="region of interest" description="Disordered" evidence="1">
    <location>
        <begin position="67"/>
        <end position="136"/>
    </location>
</feature>
<protein>
    <submittedName>
        <fullName evidence="2">Uncharacterized protein</fullName>
    </submittedName>
</protein>
<proteinExistence type="predicted"/>
<dbReference type="Proteomes" id="UP001472677">
    <property type="component" value="Unassembled WGS sequence"/>
</dbReference>
<gene>
    <name evidence="2" type="ORF">V6N12_067373</name>
</gene>
<feature type="compositionally biased region" description="Polar residues" evidence="1">
    <location>
        <begin position="75"/>
        <end position="86"/>
    </location>
</feature>
<organism evidence="2 3">
    <name type="scientific">Hibiscus sabdariffa</name>
    <name type="common">roselle</name>
    <dbReference type="NCBI Taxonomy" id="183260"/>
    <lineage>
        <taxon>Eukaryota</taxon>
        <taxon>Viridiplantae</taxon>
        <taxon>Streptophyta</taxon>
        <taxon>Embryophyta</taxon>
        <taxon>Tracheophyta</taxon>
        <taxon>Spermatophyta</taxon>
        <taxon>Magnoliopsida</taxon>
        <taxon>eudicotyledons</taxon>
        <taxon>Gunneridae</taxon>
        <taxon>Pentapetalae</taxon>
        <taxon>rosids</taxon>
        <taxon>malvids</taxon>
        <taxon>Malvales</taxon>
        <taxon>Malvaceae</taxon>
        <taxon>Malvoideae</taxon>
        <taxon>Hibiscus</taxon>
    </lineage>
</organism>
<evidence type="ECO:0000313" key="3">
    <source>
        <dbReference type="Proteomes" id="UP001472677"/>
    </source>
</evidence>
<accession>A0ABR2BEX0</accession>
<comment type="caution">
    <text evidence="2">The sequence shown here is derived from an EMBL/GenBank/DDBJ whole genome shotgun (WGS) entry which is preliminary data.</text>
</comment>